<accession>A0A0L0FH61</accession>
<dbReference type="RefSeq" id="XP_014150011.1">
    <property type="nucleotide sequence ID" value="XM_014294536.1"/>
</dbReference>
<dbReference type="AlphaFoldDB" id="A0A0L0FH61"/>
<evidence type="ECO:0000313" key="2">
    <source>
        <dbReference type="Proteomes" id="UP000054560"/>
    </source>
</evidence>
<dbReference type="GeneID" id="25911883"/>
<sequence length="58" mass="6159">TSTGDHGLIQMANDATDGAVKVSIPSLFVTRQTADQLRAHLQNIAQPVEVEITVADVD</sequence>
<dbReference type="Proteomes" id="UP000054560">
    <property type="component" value="Unassembled WGS sequence"/>
</dbReference>
<gene>
    <name evidence="1" type="ORF">SARC_11379</name>
</gene>
<feature type="non-terminal residue" evidence="1">
    <location>
        <position position="1"/>
    </location>
</feature>
<protein>
    <submittedName>
        <fullName evidence="1">Uncharacterized protein</fullName>
    </submittedName>
</protein>
<name>A0A0L0FH61_9EUKA</name>
<proteinExistence type="predicted"/>
<organism evidence="1 2">
    <name type="scientific">Sphaeroforma arctica JP610</name>
    <dbReference type="NCBI Taxonomy" id="667725"/>
    <lineage>
        <taxon>Eukaryota</taxon>
        <taxon>Ichthyosporea</taxon>
        <taxon>Ichthyophonida</taxon>
        <taxon>Sphaeroforma</taxon>
    </lineage>
</organism>
<keyword evidence="2" id="KW-1185">Reference proteome</keyword>
<evidence type="ECO:0000313" key="1">
    <source>
        <dbReference type="EMBL" id="KNC76109.1"/>
    </source>
</evidence>
<reference evidence="1 2" key="1">
    <citation type="submission" date="2011-02" db="EMBL/GenBank/DDBJ databases">
        <title>The Genome Sequence of Sphaeroforma arctica JP610.</title>
        <authorList>
            <consortium name="The Broad Institute Genome Sequencing Platform"/>
            <person name="Russ C."/>
            <person name="Cuomo C."/>
            <person name="Young S.K."/>
            <person name="Zeng Q."/>
            <person name="Gargeya S."/>
            <person name="Alvarado L."/>
            <person name="Berlin A."/>
            <person name="Chapman S.B."/>
            <person name="Chen Z."/>
            <person name="Freedman E."/>
            <person name="Gellesch M."/>
            <person name="Goldberg J."/>
            <person name="Griggs A."/>
            <person name="Gujja S."/>
            <person name="Heilman E."/>
            <person name="Heiman D."/>
            <person name="Howarth C."/>
            <person name="Mehta T."/>
            <person name="Neiman D."/>
            <person name="Pearson M."/>
            <person name="Roberts A."/>
            <person name="Saif S."/>
            <person name="Shea T."/>
            <person name="Shenoy N."/>
            <person name="Sisk P."/>
            <person name="Stolte C."/>
            <person name="Sykes S."/>
            <person name="White J."/>
            <person name="Yandava C."/>
            <person name="Burger G."/>
            <person name="Gray M.W."/>
            <person name="Holland P.W.H."/>
            <person name="King N."/>
            <person name="Lang F.B.F."/>
            <person name="Roger A.J."/>
            <person name="Ruiz-Trillo I."/>
            <person name="Haas B."/>
            <person name="Nusbaum C."/>
            <person name="Birren B."/>
        </authorList>
    </citation>
    <scope>NUCLEOTIDE SEQUENCE [LARGE SCALE GENOMIC DNA]</scope>
    <source>
        <strain evidence="1 2">JP610</strain>
    </source>
</reference>
<dbReference type="EMBL" id="KQ243254">
    <property type="protein sequence ID" value="KNC76109.1"/>
    <property type="molecule type" value="Genomic_DNA"/>
</dbReference>
<dbReference type="Gene3D" id="3.50.30.30">
    <property type="match status" value="1"/>
</dbReference>